<dbReference type="SMART" id="SM00135">
    <property type="entry name" value="LY"/>
    <property type="match status" value="8"/>
</dbReference>
<evidence type="ECO:0000259" key="3">
    <source>
        <dbReference type="PROSITE" id="PS50026"/>
    </source>
</evidence>
<dbReference type="InterPro" id="IPR011042">
    <property type="entry name" value="6-blade_b-propeller_TolB-like"/>
</dbReference>
<dbReference type="SUPFAM" id="SSF63825">
    <property type="entry name" value="YWTD domain"/>
    <property type="match status" value="2"/>
</dbReference>
<feature type="domain" description="EGF-like" evidence="3">
    <location>
        <begin position="1197"/>
        <end position="1236"/>
    </location>
</feature>
<dbReference type="Gene3D" id="2.10.25.10">
    <property type="entry name" value="Laminin"/>
    <property type="match status" value="4"/>
</dbReference>
<keyword evidence="5" id="KW-1185">Reference proteome</keyword>
<dbReference type="PROSITE" id="PS50026">
    <property type="entry name" value="EGF_3"/>
    <property type="match status" value="3"/>
</dbReference>
<dbReference type="InterPro" id="IPR000033">
    <property type="entry name" value="LDLR_classB_rpt"/>
</dbReference>
<accession>A0AAW2ZDH6</accession>
<dbReference type="EMBL" id="JAOPGA020001374">
    <property type="protein sequence ID" value="KAL0487811.1"/>
    <property type="molecule type" value="Genomic_DNA"/>
</dbReference>
<comment type="caution">
    <text evidence="4">The sequence shown here is derived from an EMBL/GenBank/DDBJ whole genome shotgun (WGS) entry which is preliminary data.</text>
</comment>
<dbReference type="Gene3D" id="2.120.10.30">
    <property type="entry name" value="TolB, C-terminal domain"/>
    <property type="match status" value="10"/>
</dbReference>
<feature type="domain" description="EGF-like" evidence="3">
    <location>
        <begin position="1595"/>
        <end position="1634"/>
    </location>
</feature>
<dbReference type="CDD" id="cd00054">
    <property type="entry name" value="EGF_CA"/>
    <property type="match status" value="1"/>
</dbReference>
<feature type="domain" description="EGF-like" evidence="3">
    <location>
        <begin position="1524"/>
        <end position="1556"/>
    </location>
</feature>
<gene>
    <name evidence="4" type="ORF">AKO1_000030</name>
</gene>
<dbReference type="InterPro" id="IPR013320">
    <property type="entry name" value="ConA-like_dom_sf"/>
</dbReference>
<dbReference type="PANTHER" id="PTHR46388:SF2">
    <property type="entry name" value="NHL REPEAT-CONTAINING PROTEIN 2"/>
    <property type="match status" value="1"/>
</dbReference>
<comment type="caution">
    <text evidence="2">Lacks conserved residue(s) required for the propagation of feature annotation.</text>
</comment>
<protein>
    <submittedName>
        <fullName evidence="4">Wif1</fullName>
    </submittedName>
</protein>
<name>A0AAW2ZDH6_9EUKA</name>
<feature type="disulfide bond" evidence="2">
    <location>
        <begin position="1624"/>
        <end position="1633"/>
    </location>
</feature>
<dbReference type="InterPro" id="IPR000742">
    <property type="entry name" value="EGF"/>
</dbReference>
<dbReference type="Proteomes" id="UP001431209">
    <property type="component" value="Unassembled WGS sequence"/>
</dbReference>
<dbReference type="Pfam" id="PF25021">
    <property type="entry name" value="TEN_NHL"/>
    <property type="match status" value="1"/>
</dbReference>
<dbReference type="Gene3D" id="2.60.120.200">
    <property type="match status" value="1"/>
</dbReference>
<evidence type="ECO:0000256" key="1">
    <source>
        <dbReference type="ARBA" id="ARBA00023157"/>
    </source>
</evidence>
<dbReference type="SUPFAM" id="SSF49899">
    <property type="entry name" value="Concanavalin A-like lectins/glucanases"/>
    <property type="match status" value="1"/>
</dbReference>
<dbReference type="InterPro" id="IPR056822">
    <property type="entry name" value="TEN_NHL"/>
</dbReference>
<dbReference type="SMART" id="SM00181">
    <property type="entry name" value="EGF"/>
    <property type="match status" value="8"/>
</dbReference>
<proteinExistence type="predicted"/>
<feature type="disulfide bond" evidence="2">
    <location>
        <begin position="1546"/>
        <end position="1555"/>
    </location>
</feature>
<dbReference type="SUPFAM" id="SSF101898">
    <property type="entry name" value="NHL repeat"/>
    <property type="match status" value="3"/>
</dbReference>
<reference evidence="4 5" key="1">
    <citation type="submission" date="2024-03" db="EMBL/GenBank/DDBJ databases">
        <title>The Acrasis kona genome and developmental transcriptomes reveal deep origins of eukaryotic multicellular pathways.</title>
        <authorList>
            <person name="Sheikh S."/>
            <person name="Fu C.-J."/>
            <person name="Brown M.W."/>
            <person name="Baldauf S.L."/>
        </authorList>
    </citation>
    <scope>NUCLEOTIDE SEQUENCE [LARGE SCALE GENOMIC DNA]</scope>
    <source>
        <strain evidence="4 5">ATCC MYA-3509</strain>
    </source>
</reference>
<keyword evidence="2" id="KW-0245">EGF-like domain</keyword>
<dbReference type="PANTHER" id="PTHR46388">
    <property type="entry name" value="NHL REPEAT-CONTAINING PROTEIN 2"/>
    <property type="match status" value="1"/>
</dbReference>
<organism evidence="4 5">
    <name type="scientific">Acrasis kona</name>
    <dbReference type="NCBI Taxonomy" id="1008807"/>
    <lineage>
        <taxon>Eukaryota</taxon>
        <taxon>Discoba</taxon>
        <taxon>Heterolobosea</taxon>
        <taxon>Tetramitia</taxon>
        <taxon>Eutetramitia</taxon>
        <taxon>Acrasidae</taxon>
        <taxon>Acrasis</taxon>
    </lineage>
</organism>
<dbReference type="PROSITE" id="PS01186">
    <property type="entry name" value="EGF_2"/>
    <property type="match status" value="6"/>
</dbReference>
<evidence type="ECO:0000313" key="5">
    <source>
        <dbReference type="Proteomes" id="UP001431209"/>
    </source>
</evidence>
<evidence type="ECO:0000313" key="4">
    <source>
        <dbReference type="EMBL" id="KAL0487811.1"/>
    </source>
</evidence>
<feature type="disulfide bond" evidence="2">
    <location>
        <begin position="1226"/>
        <end position="1235"/>
    </location>
</feature>
<dbReference type="PROSITE" id="PS00022">
    <property type="entry name" value="EGF_1"/>
    <property type="match status" value="6"/>
</dbReference>
<evidence type="ECO:0000256" key="2">
    <source>
        <dbReference type="PROSITE-ProRule" id="PRU00076"/>
    </source>
</evidence>
<keyword evidence="1 2" id="KW-1015">Disulfide bond</keyword>
<sequence length="1687" mass="177412">MKVAGIQDLSGFSGDGGPAASAKLYHPSGLALDSTNNILYWAEEGNCVVRALNRTSNNISTIAGTGGTGGYSGDGGPATLAKMNGPCGDGGYATSASLNVPCDVSVDTIKNVIYIAEYGSNVVRFVNLTSNIINTFAVGSYSGDGGPALNATFSLVNRLGLDSINRVLYIADRNNGLIRAINLTTNIVTTVVGNAVMYKGTASNARLLGNSFDVKLDNANNLMYISDVGSQTIRVMNRTTNIISTLAGAFILSYRGDNGLASQALFNGVTGLAIDTINNLVYAADRDNHIVRVINRNTGIIKTFAGTPGTCGNGGDNGLAISATLCSPTSVIVDSVNNLVYISNSGMHSIRVVNAISGVINSTAGTGYSGDGGSAVSAKINFPGHMALDSVNNLIYFADSNNHLIRVINRGSGIISTVVGNATISPSYTGDGGSPLAATLTNPFGIFLDSVRNLLYIADTGNNVIRVVSNNLIYTIMGNSTKASTGDGGPPLSASLTLPNSVAVDTATNTIYASDWVNIRMLGVPTNNPLLIDTFIGSWSPSTTTTMINAQLKTPIGVHYDPTYNLIYIADNSDHVIRVVNISTNTVSVLAGSPSGVAGYTGDGYLATNATLTGPFSAFPDVINNLVYVADTGNNVIREVNMKTNTIRTVVGSGNQGYSPDGTLPTQAKFNGLNSLALDSANNILYLNRTSGNISLLAGNPSVGGGFSGDNGMATSAQLNYPCQVQVDNLRKAVHIVDFGNFVVRRVNTTTMNISTIAGTGGVNGFGGDGGLGTNSIFSNVNYASLDLTNNLLYIADNPNGAIRQLNVNTNIVNTVVGSAFHYKGPASNTRVYNRIYDVKFDSSTNQLYYSDSGANMIKVIDLATNTSSTFAGNGVRSGAAVNNVQAKLANMNLPVGLAIDAVNNLVYFSDFGNNMVRVVNRTSGIVSIVAGTGACGFTGDNGAAISAQICHPFGLAVDNVNNLVYIAMDGNNAVRVVNRTSGNIFTFAGSGTGTGGYSGDGGLAINALLQNPSFVTVDSINNLVYIADKENHIIRVVNKAGIISLFAGKPRVASYYGDNGIYTKAMFNHPTFVTLDPAHNAIYITDNGNCAIRMINTTTGIISTIVGGTSSLTGYGDKGLSINAGLNFPYSMALDVNNNIMYINDFKRIRIAYPYNRNCFGITMGNSSICGGAGAGVCVATNVCQCNTGYSGNSCQYFNCSGVLNTNPSVCSGGGSCIALDTCQCNSGFSGSNCQYLSCIGTFKLPTVQYLLTEGAGNVIHDYLNNQNSTMIGSGNIIWSNLSPPGYYGSMYFDGSSKYFRIPFNGLDLTQSYTIVTWVRFPAISAYYTWLYAHNNVLYFQYHKDDHLFENVVNLNRAKSTFTPSANIWYQTTAVFNSQTQLAFLYINGILQSSASASSSAPANNYMSFGGAEISSSQLNDPMNGYIGPIQAYQTAFSSAQAAAAYSFSLIPCSGNGACQANGTCSCNYGYTGPSCSYFTCSGVLMYNYSACNARGSCNATDTCICNKPYYGSNCEMFNCYGTLYNSNSVCSSNGTCNSPDNCICNNGFYGQRCEAYNCYGSLYNSSKVCSSNGTCIGPNQCACNSGYYGSQCEAYNCNSIMFNSSNVCSGNGSCFAPNQCACITGYYGQQCEAYKCFGTIYNSTRVCSSNGTCGSPNQCTCNIGFYGQQCEAYNCYGTMFNSSSH</sequence>